<name>A0ABW4YLM2_9BACL</name>
<reference evidence="3" key="1">
    <citation type="journal article" date="2019" name="Int. J. Syst. Evol. Microbiol.">
        <title>The Global Catalogue of Microorganisms (GCM) 10K type strain sequencing project: providing services to taxonomists for standard genome sequencing and annotation.</title>
        <authorList>
            <consortium name="The Broad Institute Genomics Platform"/>
            <consortium name="The Broad Institute Genome Sequencing Center for Infectious Disease"/>
            <person name="Wu L."/>
            <person name="Ma J."/>
        </authorList>
    </citation>
    <scope>NUCLEOTIDE SEQUENCE [LARGE SCALE GENOMIC DNA]</scope>
    <source>
        <strain evidence="3">GH52</strain>
    </source>
</reference>
<evidence type="ECO:0000256" key="1">
    <source>
        <dbReference type="SAM" id="Phobius"/>
    </source>
</evidence>
<dbReference type="InterPro" id="IPR010390">
    <property type="entry name" value="ABC-2_transporter-like"/>
</dbReference>
<gene>
    <name evidence="2" type="ORF">ACFSJH_12965</name>
</gene>
<evidence type="ECO:0000313" key="2">
    <source>
        <dbReference type="EMBL" id="MFD2116635.1"/>
    </source>
</evidence>
<organism evidence="2 3">
    <name type="scientific">Paenibacillus yanchengensis</name>
    <dbReference type="NCBI Taxonomy" id="2035833"/>
    <lineage>
        <taxon>Bacteria</taxon>
        <taxon>Bacillati</taxon>
        <taxon>Bacillota</taxon>
        <taxon>Bacilli</taxon>
        <taxon>Bacillales</taxon>
        <taxon>Paenibacillaceae</taxon>
        <taxon>Paenibacillus</taxon>
    </lineage>
</organism>
<dbReference type="PANTHER" id="PTHR36833">
    <property type="entry name" value="SLR0610 PROTEIN-RELATED"/>
    <property type="match status" value="1"/>
</dbReference>
<keyword evidence="1" id="KW-1133">Transmembrane helix</keyword>
<keyword evidence="3" id="KW-1185">Reference proteome</keyword>
<feature type="transmembrane region" description="Helical" evidence="1">
    <location>
        <begin position="163"/>
        <end position="186"/>
    </location>
</feature>
<dbReference type="PANTHER" id="PTHR36833:SF1">
    <property type="entry name" value="INTEGRAL MEMBRANE TRANSPORT PROTEIN"/>
    <property type="match status" value="1"/>
</dbReference>
<accession>A0ABW4YLM2</accession>
<comment type="caution">
    <text evidence="2">The sequence shown here is derived from an EMBL/GenBank/DDBJ whole genome shotgun (WGS) entry which is preliminary data.</text>
</comment>
<keyword evidence="1" id="KW-0812">Transmembrane</keyword>
<dbReference type="EMBL" id="JBHUHO010000031">
    <property type="protein sequence ID" value="MFD2116635.1"/>
    <property type="molecule type" value="Genomic_DNA"/>
</dbReference>
<dbReference type="Pfam" id="PF06182">
    <property type="entry name" value="ABC2_membrane_6"/>
    <property type="match status" value="1"/>
</dbReference>
<dbReference type="Proteomes" id="UP001597362">
    <property type="component" value="Unassembled WGS sequence"/>
</dbReference>
<proteinExistence type="predicted"/>
<evidence type="ECO:0000313" key="3">
    <source>
        <dbReference type="Proteomes" id="UP001597362"/>
    </source>
</evidence>
<sequence length="235" mass="26632">MILLSITSALSLFILLKNVSGLDGWTIWQLLFINSIWRLAHGLFLLFGQATWTISNKVRMGTMDRFLVRPMNLLSQLFMSEFNISGLGYIVGGFVVFIIAANNMGDFWSIYNIILSFVTILVGFFIEVALFLMVGTLSFWVTETGGINAILLNFLTNFHQYPLSIFSVALQYILTFVIPIAFINYYPSFLILDVDSEITINSNLIYFGPVISILFVVLAILFWMYGLKRYNSTGS</sequence>
<protein>
    <submittedName>
        <fullName evidence="2">ABC transporter permease</fullName>
    </submittedName>
</protein>
<keyword evidence="1" id="KW-0472">Membrane</keyword>
<dbReference type="RefSeq" id="WP_377773024.1">
    <property type="nucleotide sequence ID" value="NZ_JBHUHO010000031.1"/>
</dbReference>
<feature type="transmembrane region" description="Helical" evidence="1">
    <location>
        <begin position="206"/>
        <end position="227"/>
    </location>
</feature>
<feature type="transmembrane region" description="Helical" evidence="1">
    <location>
        <begin position="113"/>
        <end position="142"/>
    </location>
</feature>
<feature type="transmembrane region" description="Helical" evidence="1">
    <location>
        <begin position="73"/>
        <end position="101"/>
    </location>
</feature>